<gene>
    <name evidence="6" type="ORF">M427DRAFT_129950</name>
</gene>
<dbReference type="Pfam" id="PF01124">
    <property type="entry name" value="MAPEG"/>
    <property type="match status" value="1"/>
</dbReference>
<comment type="subcellular location">
    <subcellularLocation>
        <location evidence="1">Membrane</location>
    </subcellularLocation>
</comment>
<keyword evidence="4 5" id="KW-0472">Membrane</keyword>
<dbReference type="PANTHER" id="PTHR35371">
    <property type="entry name" value="INNER MEMBRANE PROTEIN"/>
    <property type="match status" value="1"/>
</dbReference>
<dbReference type="PANTHER" id="PTHR35371:SF1">
    <property type="entry name" value="BLR7753 PROTEIN"/>
    <property type="match status" value="1"/>
</dbReference>
<dbReference type="AlphaFoldDB" id="A0A139AZS9"/>
<keyword evidence="7" id="KW-1185">Reference proteome</keyword>
<protein>
    <submittedName>
        <fullName evidence="6">Uncharacterized protein</fullName>
    </submittedName>
</protein>
<dbReference type="OrthoDB" id="2122304at2759"/>
<keyword evidence="2 5" id="KW-0812">Transmembrane</keyword>
<dbReference type="Proteomes" id="UP000070544">
    <property type="component" value="Unassembled WGS sequence"/>
</dbReference>
<reference evidence="6 7" key="1">
    <citation type="journal article" date="2015" name="Genome Biol. Evol.">
        <title>Phylogenomic analyses indicate that early fungi evolved digesting cell walls of algal ancestors of land plants.</title>
        <authorList>
            <person name="Chang Y."/>
            <person name="Wang S."/>
            <person name="Sekimoto S."/>
            <person name="Aerts A.L."/>
            <person name="Choi C."/>
            <person name="Clum A."/>
            <person name="LaButti K.M."/>
            <person name="Lindquist E.A."/>
            <person name="Yee Ngan C."/>
            <person name="Ohm R.A."/>
            <person name="Salamov A.A."/>
            <person name="Grigoriev I.V."/>
            <person name="Spatafora J.W."/>
            <person name="Berbee M.L."/>
        </authorList>
    </citation>
    <scope>NUCLEOTIDE SEQUENCE [LARGE SCALE GENOMIC DNA]</scope>
    <source>
        <strain evidence="6 7">JEL478</strain>
    </source>
</reference>
<accession>A0A139AZS9</accession>
<dbReference type="InterPro" id="IPR001129">
    <property type="entry name" value="Membr-assoc_MAPEG"/>
</dbReference>
<evidence type="ECO:0000256" key="4">
    <source>
        <dbReference type="ARBA" id="ARBA00023136"/>
    </source>
</evidence>
<evidence type="ECO:0000313" key="6">
    <source>
        <dbReference type="EMBL" id="KXS22214.1"/>
    </source>
</evidence>
<sequence length="225" mass="24673">MDEEIKSHPVFLALGIPALYATCFPILAALERFHVWERFGVPGLVQSIGVDPQRVPLAIFAAYTIYVYGGTTYLAVVARAATLPIRYDNHLPRAQVATLFRLATNQQEYEAAVGETKGGKEQGFRRIQLAARIQGMHENCAESFPYVAVAMFIATLCDVPVQLQTTFISTYVFARLGHSAAYSLDVTDMRSTLHILANTACLALLGNALMPNVFKSFYTFIGGSA</sequence>
<organism evidence="6 7">
    <name type="scientific">Gonapodya prolifera (strain JEL478)</name>
    <name type="common">Monoblepharis prolifera</name>
    <dbReference type="NCBI Taxonomy" id="1344416"/>
    <lineage>
        <taxon>Eukaryota</taxon>
        <taxon>Fungi</taxon>
        <taxon>Fungi incertae sedis</taxon>
        <taxon>Chytridiomycota</taxon>
        <taxon>Chytridiomycota incertae sedis</taxon>
        <taxon>Monoblepharidomycetes</taxon>
        <taxon>Monoblepharidales</taxon>
        <taxon>Gonapodyaceae</taxon>
        <taxon>Gonapodya</taxon>
    </lineage>
</organism>
<dbReference type="EMBL" id="KQ965731">
    <property type="protein sequence ID" value="KXS22214.1"/>
    <property type="molecule type" value="Genomic_DNA"/>
</dbReference>
<evidence type="ECO:0000313" key="7">
    <source>
        <dbReference type="Proteomes" id="UP000070544"/>
    </source>
</evidence>
<feature type="transmembrane region" description="Helical" evidence="5">
    <location>
        <begin position="55"/>
        <end position="76"/>
    </location>
</feature>
<dbReference type="Gene3D" id="1.20.120.550">
    <property type="entry name" value="Membrane associated eicosanoid/glutathione metabolism-like domain"/>
    <property type="match status" value="1"/>
</dbReference>
<name>A0A139AZS9_GONPJ</name>
<evidence type="ECO:0000256" key="2">
    <source>
        <dbReference type="ARBA" id="ARBA00022692"/>
    </source>
</evidence>
<feature type="transmembrane region" description="Helical" evidence="5">
    <location>
        <begin position="12"/>
        <end position="35"/>
    </location>
</feature>
<dbReference type="SUPFAM" id="SSF161084">
    <property type="entry name" value="MAPEG domain-like"/>
    <property type="match status" value="1"/>
</dbReference>
<dbReference type="GO" id="GO:0016020">
    <property type="term" value="C:membrane"/>
    <property type="evidence" value="ECO:0007669"/>
    <property type="project" value="UniProtKB-SubCell"/>
</dbReference>
<evidence type="ECO:0000256" key="5">
    <source>
        <dbReference type="SAM" id="Phobius"/>
    </source>
</evidence>
<keyword evidence="3 5" id="KW-1133">Transmembrane helix</keyword>
<proteinExistence type="predicted"/>
<evidence type="ECO:0000256" key="1">
    <source>
        <dbReference type="ARBA" id="ARBA00004370"/>
    </source>
</evidence>
<evidence type="ECO:0000256" key="3">
    <source>
        <dbReference type="ARBA" id="ARBA00022989"/>
    </source>
</evidence>
<dbReference type="InterPro" id="IPR023352">
    <property type="entry name" value="MAPEG-like_dom_sf"/>
</dbReference>